<organism evidence="1 2">
    <name type="scientific">Apiospora marii</name>
    <dbReference type="NCBI Taxonomy" id="335849"/>
    <lineage>
        <taxon>Eukaryota</taxon>
        <taxon>Fungi</taxon>
        <taxon>Dikarya</taxon>
        <taxon>Ascomycota</taxon>
        <taxon>Pezizomycotina</taxon>
        <taxon>Sordariomycetes</taxon>
        <taxon>Xylariomycetidae</taxon>
        <taxon>Amphisphaeriales</taxon>
        <taxon>Apiosporaceae</taxon>
        <taxon>Apiospora</taxon>
    </lineage>
</organism>
<dbReference type="InterPro" id="IPR011042">
    <property type="entry name" value="6-blade_b-propeller_TolB-like"/>
</dbReference>
<sequence>MGSAMQQRLYILDTGFSLPDRVGSIQSCLTDGRDLRTVLGGLKQNPDGIAIDHQAGRMYWTNMGTKLENDDGSIETARLDGSDRRVVVPTGNVGVFTPKQIALAPKSHKLYWCDREGMKVMRANPDGTEREVLVSTGSTAADREDTTRHCVGIAVDESKGCFYWTQKGASKGNGGRIFRSPIETPAGVAPEDRPREAILGGLPEPIDLEVEEASQTLFWTDRGDPPRGNTLNRISLAELAAAAKAGGQPLKSDILARRLHEAIGLSVDHKSGKAFVADLAGGVYSIDLETREKTVLFPELGDLTGVALAHL</sequence>
<accession>A0ABR1RFK3</accession>
<dbReference type="EMBL" id="JAQQWI010000016">
    <property type="protein sequence ID" value="KAK8009384.1"/>
    <property type="molecule type" value="Genomic_DNA"/>
</dbReference>
<dbReference type="PANTHER" id="PTHR46513:SF13">
    <property type="entry name" value="EGF-LIKE DOMAIN-CONTAINING PROTEIN"/>
    <property type="match status" value="1"/>
</dbReference>
<keyword evidence="2" id="KW-1185">Reference proteome</keyword>
<comment type="caution">
    <text evidence="1">The sequence shown here is derived from an EMBL/GenBank/DDBJ whole genome shotgun (WGS) entry which is preliminary data.</text>
</comment>
<name>A0ABR1RFK3_9PEZI</name>
<protein>
    <submittedName>
        <fullName evidence="1">Alcohol dehydrogenase</fullName>
    </submittedName>
</protein>
<dbReference type="PANTHER" id="PTHR46513">
    <property type="entry name" value="VITELLOGENIN RECEPTOR-LIKE PROTEIN-RELATED-RELATED"/>
    <property type="match status" value="1"/>
</dbReference>
<dbReference type="PROSITE" id="PS51120">
    <property type="entry name" value="LDLRB"/>
    <property type="match status" value="1"/>
</dbReference>
<dbReference type="Gene3D" id="2.120.10.30">
    <property type="entry name" value="TolB, C-terminal domain"/>
    <property type="match status" value="2"/>
</dbReference>
<gene>
    <name evidence="1" type="ORF">PG991_011935</name>
</gene>
<dbReference type="SUPFAM" id="SSF63829">
    <property type="entry name" value="Calcium-dependent phosphotriesterase"/>
    <property type="match status" value="1"/>
</dbReference>
<evidence type="ECO:0000313" key="1">
    <source>
        <dbReference type="EMBL" id="KAK8009384.1"/>
    </source>
</evidence>
<reference evidence="1 2" key="1">
    <citation type="submission" date="2023-01" db="EMBL/GenBank/DDBJ databases">
        <title>Analysis of 21 Apiospora genomes using comparative genomics revels a genus with tremendous synthesis potential of carbohydrate active enzymes and secondary metabolites.</title>
        <authorList>
            <person name="Sorensen T."/>
        </authorList>
    </citation>
    <scope>NUCLEOTIDE SEQUENCE [LARGE SCALE GENOMIC DNA]</scope>
    <source>
        <strain evidence="1 2">CBS 20057</strain>
    </source>
</reference>
<evidence type="ECO:0000313" key="2">
    <source>
        <dbReference type="Proteomes" id="UP001396898"/>
    </source>
</evidence>
<dbReference type="InterPro" id="IPR000033">
    <property type="entry name" value="LDLR_classB_rpt"/>
</dbReference>
<proteinExistence type="predicted"/>
<dbReference type="Proteomes" id="UP001396898">
    <property type="component" value="Unassembled WGS sequence"/>
</dbReference>
<dbReference type="InterPro" id="IPR050778">
    <property type="entry name" value="Cueball_EGF_LRP_Nidogen"/>
</dbReference>
<dbReference type="SMART" id="SM00135">
    <property type="entry name" value="LY"/>
    <property type="match status" value="2"/>
</dbReference>